<sequence length="196" mass="21807">MAEHQLTKIRPMGKLEQISAAAHEIDFFTNAGLSVHYKASEPSIVPDLEQTVYSALGQVVRLHPVLFAVPVVSDTKEPYWGRLHLIDLKQAVSIVQRSRPLDTDGEGTDSELDALLEDQHNTSFKSGYGTRPVWRLVILQDYGTMHQFTACFIAHHSMTDGTGLQIFHNSFQKALCDVSSGSLASKSEHIIFSRDD</sequence>
<dbReference type="PANTHER" id="PTHR28037:SF1">
    <property type="entry name" value="ALCOHOL O-ACETYLTRANSFERASE 1-RELATED"/>
    <property type="match status" value="1"/>
</dbReference>
<name>A0A9P8VM89_9HYPO</name>
<evidence type="ECO:0000313" key="1">
    <source>
        <dbReference type="EMBL" id="KAH6867177.1"/>
    </source>
</evidence>
<protein>
    <recommendedName>
        <fullName evidence="3">Alcohol acetyltransferase</fullName>
    </recommendedName>
</protein>
<dbReference type="EMBL" id="JAGPYM010000119">
    <property type="protein sequence ID" value="KAH6867177.1"/>
    <property type="molecule type" value="Genomic_DNA"/>
</dbReference>
<dbReference type="OrthoDB" id="2150604at2759"/>
<dbReference type="PANTHER" id="PTHR28037">
    <property type="entry name" value="ALCOHOL O-ACETYLTRANSFERASE 1-RELATED"/>
    <property type="match status" value="1"/>
</dbReference>
<organism evidence="1 2">
    <name type="scientific">Thelonectria olida</name>
    <dbReference type="NCBI Taxonomy" id="1576542"/>
    <lineage>
        <taxon>Eukaryota</taxon>
        <taxon>Fungi</taxon>
        <taxon>Dikarya</taxon>
        <taxon>Ascomycota</taxon>
        <taxon>Pezizomycotina</taxon>
        <taxon>Sordariomycetes</taxon>
        <taxon>Hypocreomycetidae</taxon>
        <taxon>Hypocreales</taxon>
        <taxon>Nectriaceae</taxon>
        <taxon>Thelonectria</taxon>
    </lineage>
</organism>
<dbReference type="Pfam" id="PF07247">
    <property type="entry name" value="AATase"/>
    <property type="match status" value="1"/>
</dbReference>
<proteinExistence type="predicted"/>
<accession>A0A9P8VM89</accession>
<dbReference type="InterPro" id="IPR052058">
    <property type="entry name" value="Alcohol_O-acetyltransferase"/>
</dbReference>
<feature type="non-terminal residue" evidence="1">
    <location>
        <position position="1"/>
    </location>
</feature>
<evidence type="ECO:0000313" key="2">
    <source>
        <dbReference type="Proteomes" id="UP000777438"/>
    </source>
</evidence>
<keyword evidence="2" id="KW-1185">Reference proteome</keyword>
<reference evidence="1 2" key="1">
    <citation type="journal article" date="2021" name="Nat. Commun.">
        <title>Genetic determinants of endophytism in the Arabidopsis root mycobiome.</title>
        <authorList>
            <person name="Mesny F."/>
            <person name="Miyauchi S."/>
            <person name="Thiergart T."/>
            <person name="Pickel B."/>
            <person name="Atanasova L."/>
            <person name="Karlsson M."/>
            <person name="Huettel B."/>
            <person name="Barry K.W."/>
            <person name="Haridas S."/>
            <person name="Chen C."/>
            <person name="Bauer D."/>
            <person name="Andreopoulos W."/>
            <person name="Pangilinan J."/>
            <person name="LaButti K."/>
            <person name="Riley R."/>
            <person name="Lipzen A."/>
            <person name="Clum A."/>
            <person name="Drula E."/>
            <person name="Henrissat B."/>
            <person name="Kohler A."/>
            <person name="Grigoriev I.V."/>
            <person name="Martin F.M."/>
            <person name="Hacquard S."/>
        </authorList>
    </citation>
    <scope>NUCLEOTIDE SEQUENCE [LARGE SCALE GENOMIC DNA]</scope>
    <source>
        <strain evidence="1 2">MPI-CAGE-CH-0241</strain>
    </source>
</reference>
<gene>
    <name evidence="1" type="ORF">B0T10DRAFT_53211</name>
</gene>
<dbReference type="SUPFAM" id="SSF52777">
    <property type="entry name" value="CoA-dependent acyltransferases"/>
    <property type="match status" value="1"/>
</dbReference>
<dbReference type="GO" id="GO:0008080">
    <property type="term" value="F:N-acetyltransferase activity"/>
    <property type="evidence" value="ECO:0007669"/>
    <property type="project" value="TreeGrafter"/>
</dbReference>
<comment type="caution">
    <text evidence="1">The sequence shown here is derived from an EMBL/GenBank/DDBJ whole genome shotgun (WGS) entry which is preliminary data.</text>
</comment>
<evidence type="ECO:0008006" key="3">
    <source>
        <dbReference type="Google" id="ProtNLM"/>
    </source>
</evidence>
<dbReference type="InterPro" id="IPR023213">
    <property type="entry name" value="CAT-like_dom_sf"/>
</dbReference>
<dbReference type="Proteomes" id="UP000777438">
    <property type="component" value="Unassembled WGS sequence"/>
</dbReference>
<dbReference type="InterPro" id="IPR010828">
    <property type="entry name" value="Atf2/Sli1-like"/>
</dbReference>
<dbReference type="Gene3D" id="3.30.559.10">
    <property type="entry name" value="Chloramphenicol acetyltransferase-like domain"/>
    <property type="match status" value="1"/>
</dbReference>
<dbReference type="AlphaFoldDB" id="A0A9P8VM89"/>